<dbReference type="GO" id="GO:0042277">
    <property type="term" value="F:peptide binding"/>
    <property type="evidence" value="ECO:0007669"/>
    <property type="project" value="TreeGrafter"/>
</dbReference>
<dbReference type="SUPFAM" id="SSF55486">
    <property type="entry name" value="Metalloproteases ('zincins'), catalytic domain"/>
    <property type="match status" value="1"/>
</dbReference>
<proteinExistence type="predicted"/>
<gene>
    <name evidence="2" type="ORF">METZ01_LOCUS50600</name>
</gene>
<dbReference type="GO" id="GO:0016020">
    <property type="term" value="C:membrane"/>
    <property type="evidence" value="ECO:0007669"/>
    <property type="project" value="TreeGrafter"/>
</dbReference>
<evidence type="ECO:0000313" key="2">
    <source>
        <dbReference type="EMBL" id="SUZ97746.1"/>
    </source>
</evidence>
<dbReference type="AlphaFoldDB" id="A0A381S0V6"/>
<reference evidence="2" key="1">
    <citation type="submission" date="2018-05" db="EMBL/GenBank/DDBJ databases">
        <authorList>
            <person name="Lanie J.A."/>
            <person name="Ng W.-L."/>
            <person name="Kazmierczak K.M."/>
            <person name="Andrzejewski T.M."/>
            <person name="Davidsen T.M."/>
            <person name="Wayne K.J."/>
            <person name="Tettelin H."/>
            <person name="Glass J.I."/>
            <person name="Rusch D."/>
            <person name="Podicherti R."/>
            <person name="Tsui H.-C.T."/>
            <person name="Winkler M.E."/>
        </authorList>
    </citation>
    <scope>NUCLEOTIDE SEQUENCE</scope>
</reference>
<dbReference type="GO" id="GO:0070006">
    <property type="term" value="F:metalloaminopeptidase activity"/>
    <property type="evidence" value="ECO:0007669"/>
    <property type="project" value="TreeGrafter"/>
</dbReference>
<dbReference type="InterPro" id="IPR027268">
    <property type="entry name" value="Peptidase_M4/M1_CTD_sf"/>
</dbReference>
<accession>A0A381S0V6</accession>
<dbReference type="PANTHER" id="PTHR11533:SF174">
    <property type="entry name" value="PUROMYCIN-SENSITIVE AMINOPEPTIDASE-RELATED"/>
    <property type="match status" value="1"/>
</dbReference>
<dbReference type="InterPro" id="IPR014782">
    <property type="entry name" value="Peptidase_M1_dom"/>
</dbReference>
<feature type="domain" description="Peptidase M1 membrane alanine aminopeptidase" evidence="1">
    <location>
        <begin position="679"/>
        <end position="824"/>
    </location>
</feature>
<dbReference type="InterPro" id="IPR042097">
    <property type="entry name" value="Aminopeptidase_N-like_N_sf"/>
</dbReference>
<name>A0A381S0V6_9ZZZZ</name>
<organism evidence="2">
    <name type="scientific">marine metagenome</name>
    <dbReference type="NCBI Taxonomy" id="408172"/>
    <lineage>
        <taxon>unclassified sequences</taxon>
        <taxon>metagenomes</taxon>
        <taxon>ecological metagenomes</taxon>
    </lineage>
</organism>
<dbReference type="Gene3D" id="2.60.40.1730">
    <property type="entry name" value="tricorn interacting facor f3 domain"/>
    <property type="match status" value="1"/>
</dbReference>
<sequence>MVNYLRTNLCLAAVLAICVVLGANQAARAQTPGVTAPPLNQFYQQLERTIISGRAIAYLAMLSPSLAAQPSARQFVRRNILAGVTNVTIKELGRLPLSDVPEGQGYAVLLEVFREQRLAGNVATWLLNVRRDIDPLTGQSFRDGPEWRIVGQQRLTQVGGLFRLELHPERQYIVRNLTISTTDLTLTLPQGMAFVADTGQGITALVLQGEGEMDFTPTTSVEQGQLRLFSGDETLRTTFTSAFIRVNPSDFDALVPQQALMERTVGMRDYERAQEVFDQYAPESYLVDIGDLSAEAWWVLPNERDLLIELDTPHYDQLTYVKSDRKAEDIQLFDREGKRNISVYASSEKLLTRGRFYSEDDLIDYDIENYDLDVMFLPRRDWVEGRATLAMRAVRDLSLFSIRLADELAVESVTAEGVGRLFPIRTPGQNTMILNLPESISAGDEVTLTIDYRGELPAEAVDHQSIVPRNLSLLDSSRFVHPTIRSGPQPHYLYSSRSFWYPQSLVTDFAPATIRITVPPDFEAVASGHRSGAPRELYGEESEGMPDGSKEYVFEAEQPIRYLAALMSGFVQVASEKVQLPMSAITSKQNRIALSVEANPRQRRAARSLSERAKAILSFYTSLIGDVPYESLTVALVESELPGGHSPAHISMINEPMQASNLLWRRDPVYFMDAPDFFLAHELAHQWWGQAVGWNNYHEQWLSEGFAQYFAALHARHSQGDDVFRGIMRQMREWAMQQSDQGPVYLGYRLGHIQGDRRIFRALVYNKGAMVLRMLHRLLGDEVFFQGVRRFYTDRQYQKAGTEDLRVAFEQVSSIPLTRFFDRYIHSTGLPDLAFTYRVETVPDTEGASVVKLRFEQRTDELYDVPVTVRLRYTTGGSQNVVVSVTDRVTEVRVPLAGSLSRVDVNRDFEALARIVDKN</sequence>
<dbReference type="GO" id="GO:0005737">
    <property type="term" value="C:cytoplasm"/>
    <property type="evidence" value="ECO:0007669"/>
    <property type="project" value="TreeGrafter"/>
</dbReference>
<dbReference type="EMBL" id="UINC01002537">
    <property type="protein sequence ID" value="SUZ97746.1"/>
    <property type="molecule type" value="Genomic_DNA"/>
</dbReference>
<evidence type="ECO:0000259" key="1">
    <source>
        <dbReference type="Pfam" id="PF01433"/>
    </source>
</evidence>
<protein>
    <recommendedName>
        <fullName evidence="1">Peptidase M1 membrane alanine aminopeptidase domain-containing protein</fullName>
    </recommendedName>
</protein>
<dbReference type="Pfam" id="PF01433">
    <property type="entry name" value="Peptidase_M1"/>
    <property type="match status" value="1"/>
</dbReference>
<dbReference type="Gene3D" id="1.10.390.10">
    <property type="entry name" value="Neutral Protease Domain 2"/>
    <property type="match status" value="1"/>
</dbReference>
<dbReference type="PANTHER" id="PTHR11533">
    <property type="entry name" value="PROTEASE M1 ZINC METALLOPROTEASE"/>
    <property type="match status" value="1"/>
</dbReference>
<dbReference type="SUPFAM" id="SSF63737">
    <property type="entry name" value="Leukotriene A4 hydrolase N-terminal domain"/>
    <property type="match status" value="1"/>
</dbReference>
<dbReference type="InterPro" id="IPR050344">
    <property type="entry name" value="Peptidase_M1_aminopeptidases"/>
</dbReference>
<dbReference type="GO" id="GO:0008270">
    <property type="term" value="F:zinc ion binding"/>
    <property type="evidence" value="ECO:0007669"/>
    <property type="project" value="InterPro"/>
</dbReference>
<dbReference type="GO" id="GO:0043171">
    <property type="term" value="P:peptide catabolic process"/>
    <property type="evidence" value="ECO:0007669"/>
    <property type="project" value="TreeGrafter"/>
</dbReference>
<dbReference type="GO" id="GO:0005615">
    <property type="term" value="C:extracellular space"/>
    <property type="evidence" value="ECO:0007669"/>
    <property type="project" value="TreeGrafter"/>
</dbReference>